<keyword evidence="1" id="KW-1133">Transmembrane helix</keyword>
<reference evidence="2 3" key="1">
    <citation type="journal article" date="2012" name="J. Bacteriol.">
        <title>Genome sequence of Thalassospira xiamenensis type strain M-5.</title>
        <authorList>
            <person name="Lai Q."/>
            <person name="Shao Z."/>
        </authorList>
    </citation>
    <scope>NUCLEOTIDE SEQUENCE [LARGE SCALE GENOMIC DNA]</scope>
    <source>
        <strain evidence="2 3">M-5</strain>
    </source>
</reference>
<protein>
    <recommendedName>
        <fullName evidence="4">YrhK domain-containing protein</fullName>
    </recommendedName>
</protein>
<evidence type="ECO:0000256" key="1">
    <source>
        <dbReference type="SAM" id="Phobius"/>
    </source>
</evidence>
<feature type="transmembrane region" description="Helical" evidence="1">
    <location>
        <begin position="51"/>
        <end position="77"/>
    </location>
</feature>
<dbReference type="KEGG" id="txi:TH3_21938"/>
<dbReference type="AlphaFoldDB" id="A0AB72UJX7"/>
<organism evidence="2 3">
    <name type="scientific">Thalassospira xiamenensis M-5 = DSM 17429</name>
    <dbReference type="NCBI Taxonomy" id="1123366"/>
    <lineage>
        <taxon>Bacteria</taxon>
        <taxon>Pseudomonadati</taxon>
        <taxon>Pseudomonadota</taxon>
        <taxon>Alphaproteobacteria</taxon>
        <taxon>Rhodospirillales</taxon>
        <taxon>Thalassospiraceae</taxon>
        <taxon>Thalassospira</taxon>
    </lineage>
</organism>
<dbReference type="RefSeq" id="WP_007091060.1">
    <property type="nucleotide sequence ID" value="NZ_CP004389.1"/>
</dbReference>
<evidence type="ECO:0008006" key="4">
    <source>
        <dbReference type="Google" id="ProtNLM"/>
    </source>
</evidence>
<keyword evidence="2" id="KW-0614">Plasmid</keyword>
<name>A0AB72UJX7_9PROT</name>
<evidence type="ECO:0000313" key="3">
    <source>
        <dbReference type="Proteomes" id="UP000007127"/>
    </source>
</evidence>
<proteinExistence type="predicted"/>
<evidence type="ECO:0000313" key="2">
    <source>
        <dbReference type="EMBL" id="AJD54460.1"/>
    </source>
</evidence>
<keyword evidence="1" id="KW-0472">Membrane</keyword>
<feature type="transmembrane region" description="Helical" evidence="1">
    <location>
        <begin position="26"/>
        <end position="45"/>
    </location>
</feature>
<accession>A0AB72UJX7</accession>
<dbReference type="EMBL" id="CP004389">
    <property type="protein sequence ID" value="AJD54460.1"/>
    <property type="molecule type" value="Genomic_DNA"/>
</dbReference>
<keyword evidence="1" id="KW-0812">Transmembrane</keyword>
<gene>
    <name evidence="2" type="ORF">TH3_21938</name>
</gene>
<geneLocation type="plasmid" evidence="3"/>
<dbReference type="GeneID" id="31930023"/>
<dbReference type="Proteomes" id="UP000007127">
    <property type="component" value="Plasmid"/>
</dbReference>
<sequence length="98" mass="10716">MSELKPSPTSGNNKLIHALRLEGRDFGYLCAHIGIADTLFLWVGVKRWLSAWAIGFEVLAGMVVIFLGPFAFSVGFIKLGRFLEKRADAKKAGAFDAS</sequence>